<protein>
    <recommendedName>
        <fullName evidence="2 7">DNA repair protein RecO</fullName>
    </recommendedName>
    <alternativeName>
        <fullName evidence="6 7">Recombination protein O</fullName>
    </alternativeName>
</protein>
<dbReference type="GO" id="GO:0006310">
    <property type="term" value="P:DNA recombination"/>
    <property type="evidence" value="ECO:0007669"/>
    <property type="project" value="UniProtKB-UniRule"/>
</dbReference>
<dbReference type="EMBL" id="JXKD01000003">
    <property type="protein sequence ID" value="OJG11428.1"/>
    <property type="molecule type" value="Genomic_DNA"/>
</dbReference>
<reference evidence="9 10" key="1">
    <citation type="submission" date="2014-12" db="EMBL/GenBank/DDBJ databases">
        <title>Draft genome sequences of 29 type strains of Enterococci.</title>
        <authorList>
            <person name="Zhong Z."/>
            <person name="Sun Z."/>
            <person name="Liu W."/>
            <person name="Zhang W."/>
            <person name="Zhang H."/>
        </authorList>
    </citation>
    <scope>NUCLEOTIDE SEQUENCE [LARGE SCALE GENOMIC DNA]</scope>
    <source>
        <strain evidence="9 10">DSM 17690</strain>
    </source>
</reference>
<dbReference type="PANTHER" id="PTHR33991:SF1">
    <property type="entry name" value="DNA REPAIR PROTEIN RECO"/>
    <property type="match status" value="1"/>
</dbReference>
<dbReference type="InterPro" id="IPR037278">
    <property type="entry name" value="ARFGAP/RecO"/>
</dbReference>
<dbReference type="SUPFAM" id="SSF50249">
    <property type="entry name" value="Nucleic acid-binding proteins"/>
    <property type="match status" value="1"/>
</dbReference>
<dbReference type="NCBIfam" id="TIGR00613">
    <property type="entry name" value="reco"/>
    <property type="match status" value="1"/>
</dbReference>
<evidence type="ECO:0000256" key="7">
    <source>
        <dbReference type="HAMAP-Rule" id="MF_00201"/>
    </source>
</evidence>
<comment type="caution">
    <text evidence="9">The sequence shown here is derived from an EMBL/GenBank/DDBJ whole genome shotgun (WGS) entry which is preliminary data.</text>
</comment>
<dbReference type="Pfam" id="PF11967">
    <property type="entry name" value="RecO_N"/>
    <property type="match status" value="1"/>
</dbReference>
<organism evidence="9 10">
    <name type="scientific">Enterococcus aquimarinus</name>
    <dbReference type="NCBI Taxonomy" id="328396"/>
    <lineage>
        <taxon>Bacteria</taxon>
        <taxon>Bacillati</taxon>
        <taxon>Bacillota</taxon>
        <taxon>Bacilli</taxon>
        <taxon>Lactobacillales</taxon>
        <taxon>Enterococcaceae</taxon>
        <taxon>Enterococcus</taxon>
    </lineage>
</organism>
<dbReference type="HAMAP" id="MF_00201">
    <property type="entry name" value="RecO"/>
    <property type="match status" value="1"/>
</dbReference>
<dbReference type="PANTHER" id="PTHR33991">
    <property type="entry name" value="DNA REPAIR PROTEIN RECO"/>
    <property type="match status" value="1"/>
</dbReference>
<evidence type="ECO:0000256" key="3">
    <source>
        <dbReference type="ARBA" id="ARBA00022763"/>
    </source>
</evidence>
<evidence type="ECO:0000259" key="8">
    <source>
        <dbReference type="Pfam" id="PF11967"/>
    </source>
</evidence>
<dbReference type="GO" id="GO:0006302">
    <property type="term" value="P:double-strand break repair"/>
    <property type="evidence" value="ECO:0007669"/>
    <property type="project" value="TreeGrafter"/>
</dbReference>
<dbReference type="AlphaFoldDB" id="A0A1L8QV89"/>
<keyword evidence="4 7" id="KW-0233">DNA recombination</keyword>
<keyword evidence="3 7" id="KW-0227">DNA damage</keyword>
<name>A0A1L8QV89_9ENTE</name>
<sequence length="266" mass="31269">MKNVVESKGIILFTKDYKEKDKLVKIFTESSGKLMFFVKGAHRKNNPLTPAIMPYTKATYMGRFNEEGLSFLNGAKYVSPYLMIQKDIFIAAYATYLLNLCDAAIEDRVYDPNLYTFLEQALDHLEDGKDPEIITNIFEIQILQRFGTAFNWHSCQICSETRGKFDFSPKYHGILCERHFSEDRRRYGADPLAIHLIRQFSQISYQDIQSIKLKKETKQLIRQIIDQLYEEYVGIHLKSKKFIEQMNEWGQIMQRDVQTQEKQEND</sequence>
<dbReference type="InterPro" id="IPR042242">
    <property type="entry name" value="RecO_C"/>
</dbReference>
<keyword evidence="5 7" id="KW-0234">DNA repair</keyword>
<evidence type="ECO:0000256" key="6">
    <source>
        <dbReference type="ARBA" id="ARBA00033409"/>
    </source>
</evidence>
<accession>A0A1L8QV89</accession>
<dbReference type="InterPro" id="IPR022572">
    <property type="entry name" value="DNA_rep/recomb_RecO_N"/>
</dbReference>
<dbReference type="InterPro" id="IPR012340">
    <property type="entry name" value="NA-bd_OB-fold"/>
</dbReference>
<evidence type="ECO:0000256" key="4">
    <source>
        <dbReference type="ARBA" id="ARBA00023172"/>
    </source>
</evidence>
<dbReference type="RefSeq" id="WP_071874170.1">
    <property type="nucleotide sequence ID" value="NZ_JBHSHF010000014.1"/>
</dbReference>
<dbReference type="STRING" id="328396.RU93_GL001423"/>
<evidence type="ECO:0000256" key="5">
    <source>
        <dbReference type="ARBA" id="ARBA00023204"/>
    </source>
</evidence>
<dbReference type="Gene3D" id="2.40.50.140">
    <property type="entry name" value="Nucleic acid-binding proteins"/>
    <property type="match status" value="1"/>
</dbReference>
<dbReference type="SUPFAM" id="SSF57863">
    <property type="entry name" value="ArfGap/RecO-like zinc finger"/>
    <property type="match status" value="1"/>
</dbReference>
<proteinExistence type="inferred from homology"/>
<dbReference type="Pfam" id="PF02565">
    <property type="entry name" value="RecO_C"/>
    <property type="match status" value="1"/>
</dbReference>
<dbReference type="GO" id="GO:0043590">
    <property type="term" value="C:bacterial nucleoid"/>
    <property type="evidence" value="ECO:0007669"/>
    <property type="project" value="TreeGrafter"/>
</dbReference>
<evidence type="ECO:0000313" key="9">
    <source>
        <dbReference type="EMBL" id="OJG11428.1"/>
    </source>
</evidence>
<evidence type="ECO:0000256" key="2">
    <source>
        <dbReference type="ARBA" id="ARBA00021310"/>
    </source>
</evidence>
<feature type="domain" description="DNA replication/recombination mediator RecO N-terminal" evidence="8">
    <location>
        <begin position="1"/>
        <end position="81"/>
    </location>
</feature>
<dbReference type="OrthoDB" id="9797083at2"/>
<keyword evidence="10" id="KW-1185">Reference proteome</keyword>
<dbReference type="InterPro" id="IPR003717">
    <property type="entry name" value="RecO"/>
</dbReference>
<dbReference type="Proteomes" id="UP000182149">
    <property type="component" value="Unassembled WGS sequence"/>
</dbReference>
<evidence type="ECO:0000313" key="10">
    <source>
        <dbReference type="Proteomes" id="UP000182149"/>
    </source>
</evidence>
<comment type="function">
    <text evidence="7">Involved in DNA repair and RecF pathway recombination.</text>
</comment>
<gene>
    <name evidence="7" type="primary">recO</name>
    <name evidence="9" type="ORF">RU93_GL001423</name>
</gene>
<comment type="similarity">
    <text evidence="1 7">Belongs to the RecO family.</text>
</comment>
<dbReference type="Gene3D" id="1.20.1440.120">
    <property type="entry name" value="Recombination protein O, C-terminal domain"/>
    <property type="match status" value="1"/>
</dbReference>
<evidence type="ECO:0000256" key="1">
    <source>
        <dbReference type="ARBA" id="ARBA00007452"/>
    </source>
</evidence>